<keyword evidence="3" id="KW-1185">Reference proteome</keyword>
<name>A0A398AWD0_9BACI</name>
<dbReference type="InterPro" id="IPR053154">
    <property type="entry name" value="c-di-AMP_regulator"/>
</dbReference>
<dbReference type="AlphaFoldDB" id="A0A398AWD0"/>
<reference evidence="2 3" key="1">
    <citation type="submission" date="2018-08" db="EMBL/GenBank/DDBJ databases">
        <title>Bacillus jemisoniae sp. nov., Bacillus chryseoplanitiae sp. nov., Bacillus resnikiae sp. nov., and Bacillus frankliniae sp. nov., isolated from Viking spacecraft and associated surfaces.</title>
        <authorList>
            <person name="Seuylemezian A."/>
            <person name="Vaishampayan P."/>
        </authorList>
    </citation>
    <scope>NUCLEOTIDE SEQUENCE [LARGE SCALE GENOMIC DNA]</scope>
    <source>
        <strain evidence="2 3">MA001</strain>
    </source>
</reference>
<dbReference type="PANTHER" id="PTHR37804:SF1">
    <property type="entry name" value="CDAA REGULATORY PROTEIN CDAR"/>
    <property type="match status" value="1"/>
</dbReference>
<accession>A0A398AWD0</accession>
<dbReference type="Pfam" id="PF07949">
    <property type="entry name" value="YbbR"/>
    <property type="match status" value="4"/>
</dbReference>
<evidence type="ECO:0000313" key="2">
    <source>
        <dbReference type="EMBL" id="RID81922.1"/>
    </source>
</evidence>
<feature type="compositionally biased region" description="Acidic residues" evidence="1">
    <location>
        <begin position="321"/>
        <end position="340"/>
    </location>
</feature>
<evidence type="ECO:0000256" key="1">
    <source>
        <dbReference type="SAM" id="MobiDB-lite"/>
    </source>
</evidence>
<organism evidence="2 3">
    <name type="scientific">Peribacillus asahii</name>
    <dbReference type="NCBI Taxonomy" id="228899"/>
    <lineage>
        <taxon>Bacteria</taxon>
        <taxon>Bacillati</taxon>
        <taxon>Bacillota</taxon>
        <taxon>Bacilli</taxon>
        <taxon>Bacillales</taxon>
        <taxon>Bacillaceae</taxon>
        <taxon>Peribacillus</taxon>
    </lineage>
</organism>
<proteinExistence type="predicted"/>
<dbReference type="PANTHER" id="PTHR37804">
    <property type="entry name" value="CDAA REGULATORY PROTEIN CDAR"/>
    <property type="match status" value="1"/>
</dbReference>
<feature type="region of interest" description="Disordered" evidence="1">
    <location>
        <begin position="315"/>
        <end position="364"/>
    </location>
</feature>
<dbReference type="RefSeq" id="WP_119118788.1">
    <property type="nucleotide sequence ID" value="NZ_QWVS01000057.1"/>
</dbReference>
<gene>
    <name evidence="2" type="ORF">D1953_19345</name>
</gene>
<dbReference type="Gene3D" id="2.170.120.40">
    <property type="entry name" value="YbbR-like domain"/>
    <property type="match status" value="2"/>
</dbReference>
<protein>
    <submittedName>
        <fullName evidence="2">YbbR-like domain-containing protein</fullName>
    </submittedName>
</protein>
<dbReference type="EMBL" id="QWVS01000057">
    <property type="protein sequence ID" value="RID81922.1"/>
    <property type="molecule type" value="Genomic_DNA"/>
</dbReference>
<dbReference type="Gene3D" id="2.170.120.30">
    <property type="match status" value="2"/>
</dbReference>
<dbReference type="InterPro" id="IPR012505">
    <property type="entry name" value="YbbR"/>
</dbReference>
<evidence type="ECO:0000313" key="3">
    <source>
        <dbReference type="Proteomes" id="UP000266016"/>
    </source>
</evidence>
<comment type="caution">
    <text evidence="2">The sequence shown here is derived from an EMBL/GenBank/DDBJ whole genome shotgun (WGS) entry which is preliminary data.</text>
</comment>
<dbReference type="Proteomes" id="UP000266016">
    <property type="component" value="Unassembled WGS sequence"/>
</dbReference>
<sequence length="458" mass="50758">MDKLMTNKWFVRIASFVIAVLLFISANFELQSDKKAIGFSTSPDIDTVTIENVPVEVYYDMENLVVSGIPDSVDVTLKGAKALVTAAKNQRDFKVYVDLSDPNITIGSRTVTFKISDLNEKLVATIEPEYVEANIQERVTKEFPVEAEYDPSVLADGYSAEPPTVSPQTVKVTGAKETIEQISYVKAMIGLNKDVKETVNGKATVRALDRNLNNLDVIIEPASVNVTLPISIPSKKVKINAVQKGKAKDGIRIKSLSVNPKEVTVYGKEEDLKNINNINVNVDISKVTGDTELEVKLPQSDDVKKMSVSTVKVKVQTDHVVDEDEEEKEKEDQDQEQEEQIEQHKEEQTQTQEPQKQQEEEQEVSVESKKLTNLIIGITGLDENQEVEVEPKTTDITLMGASQDLKNITVNDIVVTADVSQLTEGKHDVPLSVKVPDNVEWELSSSTATVSITQKEET</sequence>